<dbReference type="PANTHER" id="PTHR14969">
    <property type="entry name" value="SPHINGOSINE-1-PHOSPHATE PHOSPHOHYDROLASE"/>
    <property type="match status" value="1"/>
</dbReference>
<evidence type="ECO:0000256" key="1">
    <source>
        <dbReference type="SAM" id="Phobius"/>
    </source>
</evidence>
<dbReference type="Proteomes" id="UP000824162">
    <property type="component" value="Unassembled WGS sequence"/>
</dbReference>
<feature type="transmembrane region" description="Helical" evidence="1">
    <location>
        <begin position="103"/>
        <end position="120"/>
    </location>
</feature>
<dbReference type="Gene3D" id="1.20.144.10">
    <property type="entry name" value="Phosphatidic acid phosphatase type 2/haloperoxidase"/>
    <property type="match status" value="1"/>
</dbReference>
<feature type="transmembrane region" description="Helical" evidence="1">
    <location>
        <begin position="56"/>
        <end position="75"/>
    </location>
</feature>
<dbReference type="AlphaFoldDB" id="A0A9D1TLI0"/>
<dbReference type="PANTHER" id="PTHR14969:SF13">
    <property type="entry name" value="AT30094P"/>
    <property type="match status" value="1"/>
</dbReference>
<evidence type="ECO:0000313" key="3">
    <source>
        <dbReference type="EMBL" id="HIV85815.1"/>
    </source>
</evidence>
<organism evidence="3 4">
    <name type="scientific">Candidatus Monoglobus merdigallinarum</name>
    <dbReference type="NCBI Taxonomy" id="2838698"/>
    <lineage>
        <taxon>Bacteria</taxon>
        <taxon>Bacillati</taxon>
        <taxon>Bacillota</taxon>
        <taxon>Clostridia</taxon>
        <taxon>Monoglobales</taxon>
        <taxon>Monoglobaceae</taxon>
        <taxon>Monoglobus</taxon>
    </lineage>
</organism>
<feature type="transmembrane region" description="Helical" evidence="1">
    <location>
        <begin position="127"/>
        <end position="151"/>
    </location>
</feature>
<keyword evidence="1" id="KW-0472">Membrane</keyword>
<name>A0A9D1TLI0_9FIRM</name>
<keyword evidence="1" id="KW-1133">Transmembrane helix</keyword>
<reference evidence="3" key="1">
    <citation type="journal article" date="2021" name="PeerJ">
        <title>Extensive microbial diversity within the chicken gut microbiome revealed by metagenomics and culture.</title>
        <authorList>
            <person name="Gilroy R."/>
            <person name="Ravi A."/>
            <person name="Getino M."/>
            <person name="Pursley I."/>
            <person name="Horton D.L."/>
            <person name="Alikhan N.F."/>
            <person name="Baker D."/>
            <person name="Gharbi K."/>
            <person name="Hall N."/>
            <person name="Watson M."/>
            <person name="Adriaenssens E.M."/>
            <person name="Foster-Nyarko E."/>
            <person name="Jarju S."/>
            <person name="Secka A."/>
            <person name="Antonio M."/>
            <person name="Oren A."/>
            <person name="Chaudhuri R.R."/>
            <person name="La Ragione R."/>
            <person name="Hildebrand F."/>
            <person name="Pallen M.J."/>
        </authorList>
    </citation>
    <scope>NUCLEOTIDE SEQUENCE</scope>
    <source>
        <strain evidence="3">5790</strain>
    </source>
</reference>
<comment type="caution">
    <text evidence="3">The sequence shown here is derived from an EMBL/GenBank/DDBJ whole genome shotgun (WGS) entry which is preliminary data.</text>
</comment>
<gene>
    <name evidence="3" type="ORF">H9900_03280</name>
</gene>
<proteinExistence type="predicted"/>
<dbReference type="InterPro" id="IPR000326">
    <property type="entry name" value="PAP2/HPO"/>
</dbReference>
<dbReference type="SMART" id="SM00014">
    <property type="entry name" value="acidPPc"/>
    <property type="match status" value="1"/>
</dbReference>
<sequence>MNINEIDFWVLNLIQENLKCGFLDFVFKYLTHLGDGGIFWTLCGAAMAMSKRYRRCGMTVLFGLLLCLIFGNLLLKPLIARPRPCHINPDVQLLIDMPQDGSFPSGHTYSSFTAAFIVLLNRSRGKFYGRLGAVFLPLASLVAFSRLYLYVHFPSDILGGIVLAAAASYLSIVWERRAFRHETP</sequence>
<keyword evidence="1" id="KW-0812">Transmembrane</keyword>
<dbReference type="SUPFAM" id="SSF48317">
    <property type="entry name" value="Acid phosphatase/Vanadium-dependent haloperoxidase"/>
    <property type="match status" value="1"/>
</dbReference>
<feature type="domain" description="Phosphatidic acid phosphatase type 2/haloperoxidase" evidence="2">
    <location>
        <begin position="56"/>
        <end position="172"/>
    </location>
</feature>
<dbReference type="InterPro" id="IPR036938">
    <property type="entry name" value="PAP2/HPO_sf"/>
</dbReference>
<dbReference type="Pfam" id="PF01569">
    <property type="entry name" value="PAP2"/>
    <property type="match status" value="1"/>
</dbReference>
<evidence type="ECO:0000313" key="4">
    <source>
        <dbReference type="Proteomes" id="UP000824162"/>
    </source>
</evidence>
<reference evidence="3" key="2">
    <citation type="submission" date="2021-04" db="EMBL/GenBank/DDBJ databases">
        <authorList>
            <person name="Gilroy R."/>
        </authorList>
    </citation>
    <scope>NUCLEOTIDE SEQUENCE</scope>
    <source>
        <strain evidence="3">5790</strain>
    </source>
</reference>
<protein>
    <submittedName>
        <fullName evidence="3">Phosphatase PAP2 family protein</fullName>
    </submittedName>
</protein>
<dbReference type="EMBL" id="DXIJ01000064">
    <property type="protein sequence ID" value="HIV85815.1"/>
    <property type="molecule type" value="Genomic_DNA"/>
</dbReference>
<accession>A0A9D1TLI0</accession>
<evidence type="ECO:0000259" key="2">
    <source>
        <dbReference type="SMART" id="SM00014"/>
    </source>
</evidence>
<feature type="transmembrane region" description="Helical" evidence="1">
    <location>
        <begin position="157"/>
        <end position="174"/>
    </location>
</feature>